<dbReference type="EMBL" id="KK914568">
    <property type="protein sequence ID" value="KDP33011.1"/>
    <property type="molecule type" value="Genomic_DNA"/>
</dbReference>
<accession>A0A067K9T9</accession>
<name>A0A067K9T9_JATCU</name>
<dbReference type="Proteomes" id="UP000027138">
    <property type="component" value="Unassembled WGS sequence"/>
</dbReference>
<keyword evidence="3" id="KW-1185">Reference proteome</keyword>
<dbReference type="STRING" id="180498.A0A067K9T9"/>
<dbReference type="PANTHER" id="PTHR31066:SF57">
    <property type="entry name" value="PROTEIN PAL OF QUIRKY"/>
    <property type="match status" value="1"/>
</dbReference>
<feature type="domain" description="PB1" evidence="1">
    <location>
        <begin position="30"/>
        <end position="120"/>
    </location>
</feature>
<reference evidence="2 3" key="1">
    <citation type="journal article" date="2014" name="PLoS ONE">
        <title>Global Analysis of Gene Expression Profiles in Physic Nut (Jatropha curcas L.) Seedlings Exposed to Salt Stress.</title>
        <authorList>
            <person name="Zhang L."/>
            <person name="Zhang C."/>
            <person name="Wu P."/>
            <person name="Chen Y."/>
            <person name="Li M."/>
            <person name="Jiang H."/>
            <person name="Wu G."/>
        </authorList>
    </citation>
    <scope>NUCLEOTIDE SEQUENCE [LARGE SCALE GENOMIC DNA]</scope>
    <source>
        <strain evidence="3">cv. GZQX0401</strain>
        <tissue evidence="2">Young leaves</tissue>
    </source>
</reference>
<evidence type="ECO:0000313" key="3">
    <source>
        <dbReference type="Proteomes" id="UP000027138"/>
    </source>
</evidence>
<dbReference type="OrthoDB" id="1720031at2759"/>
<organism evidence="2 3">
    <name type="scientific">Jatropha curcas</name>
    <name type="common">Barbados nut</name>
    <dbReference type="NCBI Taxonomy" id="180498"/>
    <lineage>
        <taxon>Eukaryota</taxon>
        <taxon>Viridiplantae</taxon>
        <taxon>Streptophyta</taxon>
        <taxon>Embryophyta</taxon>
        <taxon>Tracheophyta</taxon>
        <taxon>Spermatophyta</taxon>
        <taxon>Magnoliopsida</taxon>
        <taxon>eudicotyledons</taxon>
        <taxon>Gunneridae</taxon>
        <taxon>Pentapetalae</taxon>
        <taxon>rosids</taxon>
        <taxon>fabids</taxon>
        <taxon>Malpighiales</taxon>
        <taxon>Euphorbiaceae</taxon>
        <taxon>Crotonoideae</taxon>
        <taxon>Jatropheae</taxon>
        <taxon>Jatropha</taxon>
    </lineage>
</organism>
<dbReference type="SMART" id="SM00666">
    <property type="entry name" value="PB1"/>
    <property type="match status" value="1"/>
</dbReference>
<dbReference type="CDD" id="cd06410">
    <property type="entry name" value="PB1_UP2"/>
    <property type="match status" value="1"/>
</dbReference>
<dbReference type="PANTHER" id="PTHR31066">
    <property type="entry name" value="OS05G0427100 PROTEIN-RELATED"/>
    <property type="match status" value="1"/>
</dbReference>
<gene>
    <name evidence="2" type="ORF">JCGZ_13042</name>
</gene>
<dbReference type="InterPro" id="IPR053198">
    <property type="entry name" value="Gynoecium_Dev_Regulator"/>
</dbReference>
<proteinExistence type="predicted"/>
<protein>
    <recommendedName>
        <fullName evidence="1">PB1 domain-containing protein</fullName>
    </recommendedName>
</protein>
<evidence type="ECO:0000259" key="1">
    <source>
        <dbReference type="SMART" id="SM00666"/>
    </source>
</evidence>
<dbReference type="SUPFAM" id="SSF54277">
    <property type="entry name" value="CAD &amp; PB1 domains"/>
    <property type="match status" value="1"/>
</dbReference>
<dbReference type="AlphaFoldDB" id="A0A067K9T9"/>
<dbReference type="Pfam" id="PF00564">
    <property type="entry name" value="PB1"/>
    <property type="match status" value="1"/>
</dbReference>
<dbReference type="InterPro" id="IPR000270">
    <property type="entry name" value="PB1_dom"/>
</dbReference>
<sequence>MDPPPCSSTTTATTKLRLMCSYGGHIIPRPHNKSLYYAGGDTRIISIPIASGNLTVSSLVTHLATTLHISNPFTLKYQLPNHDLDSLISISTDEDLLIMLDEHHRLSPTPSRIRLFLFPIKPISSQPELTQLNPCSELSGNELRHPKTESWFADVLKSAKIMQKGGVGFGGEGQFEGNNGGCGGGEVSTALCGAESMVLETSSSFGSTSSSVSLSNLPAKGQVEDHGAGMLDSKVKLSASESFASDNSIATAVSHPLTGTYQDPIASIPGMDNKNSTVPLESESKILDPAPGVEMHKVVHVSGFPLSLPFDQPQVQFVHPATPHYLPQNRTGMVPVSSYYVMNSPVPQQQVYYQTGQTQPIYFVPMPVGHPYSLPMQSGLVNPVSVAASRPPAHPNSSANSTQVAYKVTAASPVPDIASQVYRTLPMASSLVSVPPNENHQQPGELPQMNHQAKHIGITSKETTNYTNEIDDDPARKQIYKSQPPAPTLPSHCQTMTKASAVLISESLAQLHTDNIKQQL</sequence>
<evidence type="ECO:0000313" key="2">
    <source>
        <dbReference type="EMBL" id="KDP33011.1"/>
    </source>
</evidence>